<dbReference type="STRING" id="797209.GCA_000376445_03845"/>
<sequence length="569" mass="59731">MESDPTHDGRNGPVEAVLPIADWLPRYDRSWLPADVLAGITVAAAVLPEGMAYASLAGLPPETGLYAGLLALVVYVFVGTSRQVIYGPTSALAVLVATGVGSVAVGGSLTEYATLIGATTVLVGVISVIAWLFRLGFVVNFISESVLTGFSAGAALYITATQLDKLVGISGASGTFFERVGFVVTHLGATNFPTLGIGLGALVLLALGERYAKRVPTALIVVLLATGLVAVTDLQRRGVTVVGRIPSGLPPISMPTPPTGTLPDLVPLAFALFLLSYVEGMGAVETFARRHDQRVDADQELLADGLTNIAAGLGHGFVVGGSMSRSALNDEIGGETQLVSGVSAVVLALVLVFFTDLFTTLPETVLAAVVIVAVAGLVDVPELRRIYRLDTLEFVTAASAFLGVLIFGMLAGVFIGVFVSLLVVVGRATYPNTATLGRVPGSDEFGDLSRHPENERVPGVLVYRVDAELFFANAPTIRAEVIDAVNDRETPVSLVVFDMRSSPTIDLTAADMLASLAEDLDERGIDFRLAEADGAVRDVLTAADASGPFDDMPLNERVVIVIEEWERNR</sequence>
<feature type="transmembrane region" description="Helical" evidence="5">
    <location>
        <begin position="112"/>
        <end position="133"/>
    </location>
</feature>
<keyword evidence="4 5" id="KW-0472">Membrane</keyword>
<dbReference type="eggNOG" id="arCOG02806">
    <property type="taxonomic scope" value="Archaea"/>
</dbReference>
<keyword evidence="2 5" id="KW-0812">Transmembrane</keyword>
<dbReference type="Pfam" id="PF01740">
    <property type="entry name" value="STAS"/>
    <property type="match status" value="1"/>
</dbReference>
<evidence type="ECO:0000256" key="5">
    <source>
        <dbReference type="SAM" id="Phobius"/>
    </source>
</evidence>
<feature type="transmembrane region" description="Helical" evidence="5">
    <location>
        <begin position="265"/>
        <end position="284"/>
    </location>
</feature>
<dbReference type="GO" id="GO:0055085">
    <property type="term" value="P:transmembrane transport"/>
    <property type="evidence" value="ECO:0007669"/>
    <property type="project" value="InterPro"/>
</dbReference>
<dbReference type="EMBL" id="AEMG01000013">
    <property type="protein sequence ID" value="EFW91526.1"/>
    <property type="molecule type" value="Genomic_DNA"/>
</dbReference>
<dbReference type="AlphaFoldDB" id="E7QV08"/>
<accession>E7QV08</accession>
<feature type="transmembrane region" description="Helical" evidence="5">
    <location>
        <begin position="392"/>
        <end position="425"/>
    </location>
</feature>
<proteinExistence type="predicted"/>
<feature type="transmembrane region" description="Helical" evidence="5">
    <location>
        <begin position="85"/>
        <end position="106"/>
    </location>
</feature>
<evidence type="ECO:0000313" key="10">
    <source>
        <dbReference type="Proteomes" id="UP000184203"/>
    </source>
</evidence>
<feature type="transmembrane region" description="Helical" evidence="5">
    <location>
        <begin position="215"/>
        <end position="232"/>
    </location>
</feature>
<dbReference type="Proteomes" id="UP000003751">
    <property type="component" value="Unassembled WGS sequence"/>
</dbReference>
<dbReference type="InterPro" id="IPR002645">
    <property type="entry name" value="STAS_dom"/>
</dbReference>
<evidence type="ECO:0000313" key="8">
    <source>
        <dbReference type="EMBL" id="SHL25644.1"/>
    </source>
</evidence>
<evidence type="ECO:0000256" key="4">
    <source>
        <dbReference type="ARBA" id="ARBA00023136"/>
    </source>
</evidence>
<dbReference type="InterPro" id="IPR036513">
    <property type="entry name" value="STAS_dom_sf"/>
</dbReference>
<feature type="transmembrane region" description="Helical" evidence="5">
    <location>
        <begin position="145"/>
        <end position="163"/>
    </location>
</feature>
<evidence type="ECO:0000313" key="9">
    <source>
        <dbReference type="Proteomes" id="UP000003751"/>
    </source>
</evidence>
<evidence type="ECO:0000259" key="6">
    <source>
        <dbReference type="PROSITE" id="PS50801"/>
    </source>
</evidence>
<feature type="transmembrane region" description="Helical" evidence="5">
    <location>
        <begin position="183"/>
        <end position="208"/>
    </location>
</feature>
<evidence type="ECO:0000256" key="2">
    <source>
        <dbReference type="ARBA" id="ARBA00022692"/>
    </source>
</evidence>
<organism evidence="7 9">
    <name type="scientific">Haladaptatus paucihalophilus DX253</name>
    <dbReference type="NCBI Taxonomy" id="797209"/>
    <lineage>
        <taxon>Archaea</taxon>
        <taxon>Methanobacteriati</taxon>
        <taxon>Methanobacteriota</taxon>
        <taxon>Stenosarchaea group</taxon>
        <taxon>Halobacteria</taxon>
        <taxon>Halobacteriales</taxon>
        <taxon>Haladaptataceae</taxon>
        <taxon>Haladaptatus</taxon>
    </lineage>
</organism>
<evidence type="ECO:0000256" key="3">
    <source>
        <dbReference type="ARBA" id="ARBA00022989"/>
    </source>
</evidence>
<evidence type="ECO:0000256" key="1">
    <source>
        <dbReference type="ARBA" id="ARBA00004141"/>
    </source>
</evidence>
<feature type="transmembrane region" description="Helical" evidence="5">
    <location>
        <begin position="63"/>
        <end position="78"/>
    </location>
</feature>
<reference evidence="10" key="2">
    <citation type="submission" date="2016-11" db="EMBL/GenBank/DDBJ databases">
        <authorList>
            <person name="Varghese N."/>
            <person name="Submissions S."/>
        </authorList>
    </citation>
    <scope>NUCLEOTIDE SEQUENCE [LARGE SCALE GENOMIC DNA]</scope>
    <source>
        <strain evidence="10">DX253</strain>
    </source>
</reference>
<feature type="transmembrane region" description="Helical" evidence="5">
    <location>
        <begin position="338"/>
        <end position="358"/>
    </location>
</feature>
<keyword evidence="3 5" id="KW-1133">Transmembrane helix</keyword>
<dbReference type="Gene3D" id="3.30.750.24">
    <property type="entry name" value="STAS domain"/>
    <property type="match status" value="1"/>
</dbReference>
<comment type="subcellular location">
    <subcellularLocation>
        <location evidence="1">Membrane</location>
        <topology evidence="1">Multi-pass membrane protein</topology>
    </subcellularLocation>
</comment>
<feature type="domain" description="STAS" evidence="6">
    <location>
        <begin position="450"/>
        <end position="540"/>
    </location>
</feature>
<dbReference type="PROSITE" id="PS50801">
    <property type="entry name" value="STAS"/>
    <property type="match status" value="1"/>
</dbReference>
<name>E7QV08_HALPU</name>
<dbReference type="Proteomes" id="UP000184203">
    <property type="component" value="Unassembled WGS sequence"/>
</dbReference>
<dbReference type="Pfam" id="PF00916">
    <property type="entry name" value="Sulfate_transp"/>
    <property type="match status" value="1"/>
</dbReference>
<dbReference type="NCBIfam" id="TIGR00815">
    <property type="entry name" value="sulP"/>
    <property type="match status" value="1"/>
</dbReference>
<dbReference type="PANTHER" id="PTHR11814">
    <property type="entry name" value="SULFATE TRANSPORTER"/>
    <property type="match status" value="1"/>
</dbReference>
<keyword evidence="10" id="KW-1185">Reference proteome</keyword>
<dbReference type="InterPro" id="IPR011547">
    <property type="entry name" value="SLC26A/SulP_dom"/>
</dbReference>
<dbReference type="OrthoDB" id="76857at2157"/>
<gene>
    <name evidence="8" type="ORF">SAMN05444342_3437</name>
    <name evidence="7" type="ORF">ZOD2009_13221</name>
</gene>
<protein>
    <submittedName>
        <fullName evidence="8">High affinity sulphate transporter 1</fullName>
    </submittedName>
    <submittedName>
        <fullName evidence="7">Sulfate transporter</fullName>
    </submittedName>
</protein>
<dbReference type="GO" id="GO:0016020">
    <property type="term" value="C:membrane"/>
    <property type="evidence" value="ECO:0007669"/>
    <property type="project" value="UniProtKB-SubCell"/>
</dbReference>
<reference evidence="8" key="3">
    <citation type="submission" date="2016-11" db="EMBL/GenBank/DDBJ databases">
        <authorList>
            <person name="Jaros S."/>
            <person name="Januszkiewicz K."/>
            <person name="Wedrychowicz H."/>
        </authorList>
    </citation>
    <scope>NUCLEOTIDE SEQUENCE [LARGE SCALE GENOMIC DNA]</scope>
    <source>
        <strain evidence="8">DX253</strain>
    </source>
</reference>
<dbReference type="PATRIC" id="fig|797209.4.peg.2602"/>
<dbReference type="SUPFAM" id="SSF52091">
    <property type="entry name" value="SpoIIaa-like"/>
    <property type="match status" value="1"/>
</dbReference>
<dbReference type="CDD" id="cd07042">
    <property type="entry name" value="STAS_SulP_like_sulfate_transporter"/>
    <property type="match status" value="1"/>
</dbReference>
<dbReference type="EMBL" id="FRAN01000005">
    <property type="protein sequence ID" value="SHL25644.1"/>
    <property type="molecule type" value="Genomic_DNA"/>
</dbReference>
<dbReference type="InterPro" id="IPR001902">
    <property type="entry name" value="SLC26A/SulP_fam"/>
</dbReference>
<evidence type="ECO:0000313" key="7">
    <source>
        <dbReference type="EMBL" id="EFW91526.1"/>
    </source>
</evidence>
<feature type="transmembrane region" description="Helical" evidence="5">
    <location>
        <begin position="364"/>
        <end position="380"/>
    </location>
</feature>
<reference evidence="7 9" key="1">
    <citation type="journal article" date="2014" name="ISME J.">
        <title>Trehalose/2-sulfotrehalose biosynthesis and glycine-betaine uptake are widely spread mechanisms for osmoadaptation in the Halobacteriales.</title>
        <authorList>
            <person name="Youssef N.H."/>
            <person name="Savage-Ashlock K.N."/>
            <person name="McCully A.L."/>
            <person name="Luedtke B."/>
            <person name="Shaw E.I."/>
            <person name="Hoff W.D."/>
            <person name="Elshahed M.S."/>
        </authorList>
    </citation>
    <scope>NUCLEOTIDE SEQUENCE [LARGE SCALE GENOMIC DNA]</scope>
    <source>
        <strain evidence="7 9">DX253</strain>
    </source>
</reference>